<dbReference type="PANTHER" id="PTHR45866">
    <property type="entry name" value="DNA GYRASE/TOPOISOMERASE SUBUNIT B"/>
    <property type="match status" value="1"/>
</dbReference>
<dbReference type="Gene3D" id="3.30.565.10">
    <property type="entry name" value="Histidine kinase-like ATPase, C-terminal domain"/>
    <property type="match status" value="1"/>
</dbReference>
<dbReference type="InterPro" id="IPR013506">
    <property type="entry name" value="Topo_IIA_bsu_dom2"/>
</dbReference>
<keyword evidence="7 10" id="KW-0413">Isomerase</keyword>
<evidence type="ECO:0000256" key="3">
    <source>
        <dbReference type="ARBA" id="ARBA00012895"/>
    </source>
</evidence>
<dbReference type="OrthoDB" id="9802808at2"/>
<dbReference type="KEGG" id="erz:ER308_20035"/>
<dbReference type="Pfam" id="PF00986">
    <property type="entry name" value="DNA_gyraseB_C"/>
    <property type="match status" value="1"/>
</dbReference>
<dbReference type="InterPro" id="IPR003594">
    <property type="entry name" value="HATPase_dom"/>
</dbReference>
<dbReference type="EMBL" id="CP036402">
    <property type="protein sequence ID" value="QBI21629.1"/>
    <property type="molecule type" value="Genomic_DNA"/>
</dbReference>
<evidence type="ECO:0000313" key="10">
    <source>
        <dbReference type="EMBL" id="QBI21629.1"/>
    </source>
</evidence>
<evidence type="ECO:0000256" key="8">
    <source>
        <dbReference type="SAM" id="MobiDB-lite"/>
    </source>
</evidence>
<keyword evidence="6" id="KW-0238">DNA-binding</keyword>
<evidence type="ECO:0000256" key="4">
    <source>
        <dbReference type="ARBA" id="ARBA00022723"/>
    </source>
</evidence>
<evidence type="ECO:0000259" key="9">
    <source>
        <dbReference type="PROSITE" id="PS50880"/>
    </source>
</evidence>
<dbReference type="CDD" id="cd00822">
    <property type="entry name" value="TopoII_Trans_DNA_gyrase"/>
    <property type="match status" value="1"/>
</dbReference>
<sequence>MRGNVSRLTTKGAAPVSAKGGASYDASSISVLEGLEAVRKRPGMYIGSTDSGGLHHLVWEVVDNAVDEHLAGHAQRIRLAVRTDGGVEVTDDGRGIPVAKHAKERKPAVEVVLTKLHAGGKFDQQSYAVSGGLHGVGVSVVNALSERTEVEVSRDGVRHAMAFERGKRARALEQVGKSKKTGTVLRFWPDTTIFDDPVFEGERIATRLRETALLNPGLRIDFVDERDGREESFRFTRGLADFVRELSGDDEPLIPRPIEIHRAEEVNGQSLACDIAVTWSGQRNDERMRSYVNVIRTADGGAHEEGFRKGFTGTLNRWGQANKAFKKGDPALTGDDLREGLRAVVSVKMPDPQFEGQTKGKLGSAVMRSFVERAVNEALGEWLDQNPTLGRRIVKRAQVAAKAREAARQARDLTRRKGLLDQTSSGLPGKLADCSSRNPAECELYIVEGDSAGGSSKLARDRHTQAILPLRGKVLNVERAQMQKVLANAEIQNLVRAIGTGIGDDFDYAKLRYHKVVILSDADVDGGHITTLLLTFFYRLMPKLVDGGHLFVAQPPLWLLRKGDLVRYAMTDRERDKLLRTDFKNKGKVEPQRFKGLGEMNPQQLWDTTMDPATRTLLRVSVDDAQHADETFGLLMGESAADRRTWIEANARYADNVDV</sequence>
<dbReference type="InterPro" id="IPR020568">
    <property type="entry name" value="Ribosomal_Su5_D2-typ_SF"/>
</dbReference>
<dbReference type="PROSITE" id="PS50880">
    <property type="entry name" value="TOPRIM"/>
    <property type="match status" value="1"/>
</dbReference>
<dbReference type="FunFam" id="3.40.50.670:FF:000002">
    <property type="entry name" value="DNA gyrase subunit B"/>
    <property type="match status" value="1"/>
</dbReference>
<protein>
    <recommendedName>
        <fullName evidence="3">DNA topoisomerase (ATP-hydrolyzing)</fullName>
        <ecNumber evidence="3">5.6.2.2</ecNumber>
    </recommendedName>
</protein>
<dbReference type="Pfam" id="PF00204">
    <property type="entry name" value="DNA_gyraseB"/>
    <property type="match status" value="1"/>
</dbReference>
<dbReference type="GO" id="GO:0034335">
    <property type="term" value="F:DNA negative supercoiling activity"/>
    <property type="evidence" value="ECO:0007669"/>
    <property type="project" value="UniProtKB-ARBA"/>
</dbReference>
<dbReference type="Gene3D" id="3.40.50.670">
    <property type="match status" value="1"/>
</dbReference>
<dbReference type="InterPro" id="IPR013759">
    <property type="entry name" value="Topo_IIA_B_C"/>
</dbReference>
<dbReference type="GO" id="GO:0006265">
    <property type="term" value="P:DNA topological change"/>
    <property type="evidence" value="ECO:0007669"/>
    <property type="project" value="InterPro"/>
</dbReference>
<dbReference type="SUPFAM" id="SSF56719">
    <property type="entry name" value="Type II DNA topoisomerase"/>
    <property type="match status" value="1"/>
</dbReference>
<dbReference type="PANTHER" id="PTHR45866:SF4">
    <property type="entry name" value="DNA TOPOISOMERASE 4 SUBUNIT B"/>
    <property type="match status" value="1"/>
</dbReference>
<proteinExistence type="predicted"/>
<dbReference type="PRINTS" id="PR01159">
    <property type="entry name" value="DNAGYRASEB"/>
</dbReference>
<dbReference type="PRINTS" id="PR00418">
    <property type="entry name" value="TPI2FAMILY"/>
</dbReference>
<dbReference type="InterPro" id="IPR000565">
    <property type="entry name" value="Topo_IIA_B"/>
</dbReference>
<dbReference type="InterPro" id="IPR018522">
    <property type="entry name" value="TopoIIA_CS"/>
</dbReference>
<dbReference type="CDD" id="cd16928">
    <property type="entry name" value="HATPase_GyrB-like"/>
    <property type="match status" value="1"/>
</dbReference>
<dbReference type="NCBIfam" id="NF004189">
    <property type="entry name" value="PRK05644.1"/>
    <property type="match status" value="1"/>
</dbReference>
<dbReference type="Pfam" id="PF02518">
    <property type="entry name" value="HATPase_c"/>
    <property type="match status" value="1"/>
</dbReference>
<dbReference type="GO" id="GO:0046872">
    <property type="term" value="F:metal ion binding"/>
    <property type="evidence" value="ECO:0007669"/>
    <property type="project" value="UniProtKB-KW"/>
</dbReference>
<feature type="domain" description="Toprim" evidence="9">
    <location>
        <begin position="442"/>
        <end position="556"/>
    </location>
</feature>
<name>A0A411YK86_9ACTN</name>
<reference evidence="10 11" key="1">
    <citation type="submission" date="2019-01" db="EMBL/GenBank/DDBJ databases">
        <title>Egibacter rhizosphaerae EGI 80759T.</title>
        <authorList>
            <person name="Chen D.-D."/>
            <person name="Tian Y."/>
            <person name="Jiao J.-Y."/>
            <person name="Zhang X.-T."/>
            <person name="Zhang Y.-G."/>
            <person name="Zhang Y."/>
            <person name="Xiao M."/>
            <person name="Shu W.-S."/>
            <person name="Li W.-J."/>
        </authorList>
    </citation>
    <scope>NUCLEOTIDE SEQUENCE [LARGE SCALE GENOMIC DNA]</scope>
    <source>
        <strain evidence="10 11">EGI 80759</strain>
    </source>
</reference>
<comment type="catalytic activity">
    <reaction evidence="1">
        <text>ATP-dependent breakage, passage and rejoining of double-stranded DNA.</text>
        <dbReference type="EC" id="5.6.2.2"/>
    </reaction>
</comment>
<evidence type="ECO:0000256" key="2">
    <source>
        <dbReference type="ARBA" id="ARBA00001946"/>
    </source>
</evidence>
<organism evidence="10 11">
    <name type="scientific">Egibacter rhizosphaerae</name>
    <dbReference type="NCBI Taxonomy" id="1670831"/>
    <lineage>
        <taxon>Bacteria</taxon>
        <taxon>Bacillati</taxon>
        <taxon>Actinomycetota</taxon>
        <taxon>Nitriliruptoria</taxon>
        <taxon>Egibacterales</taxon>
        <taxon>Egibacteraceae</taxon>
        <taxon>Egibacter</taxon>
    </lineage>
</organism>
<dbReference type="GO" id="GO:0005524">
    <property type="term" value="F:ATP binding"/>
    <property type="evidence" value="ECO:0007669"/>
    <property type="project" value="InterPro"/>
</dbReference>
<dbReference type="SMART" id="SM00433">
    <property type="entry name" value="TOP2c"/>
    <property type="match status" value="1"/>
</dbReference>
<dbReference type="AlphaFoldDB" id="A0A411YK86"/>
<dbReference type="SMART" id="SM00387">
    <property type="entry name" value="HATPase_c"/>
    <property type="match status" value="1"/>
</dbReference>
<dbReference type="SUPFAM" id="SSF55874">
    <property type="entry name" value="ATPase domain of HSP90 chaperone/DNA topoisomerase II/histidine kinase"/>
    <property type="match status" value="1"/>
</dbReference>
<accession>A0A411YK86</accession>
<dbReference type="PROSITE" id="PS00177">
    <property type="entry name" value="TOPOISOMERASE_II"/>
    <property type="match status" value="1"/>
</dbReference>
<dbReference type="SUPFAM" id="SSF54211">
    <property type="entry name" value="Ribosomal protein S5 domain 2-like"/>
    <property type="match status" value="1"/>
</dbReference>
<dbReference type="GO" id="GO:0003677">
    <property type="term" value="F:DNA binding"/>
    <property type="evidence" value="ECO:0007669"/>
    <property type="project" value="UniProtKB-KW"/>
</dbReference>
<dbReference type="InterPro" id="IPR036890">
    <property type="entry name" value="HATPase_C_sf"/>
</dbReference>
<dbReference type="InterPro" id="IPR001241">
    <property type="entry name" value="Topo_IIA"/>
</dbReference>
<comment type="cofactor">
    <cofactor evidence="2">
        <name>Mg(2+)</name>
        <dbReference type="ChEBI" id="CHEBI:18420"/>
    </cofactor>
</comment>
<evidence type="ECO:0000256" key="1">
    <source>
        <dbReference type="ARBA" id="ARBA00000185"/>
    </source>
</evidence>
<dbReference type="Proteomes" id="UP000291469">
    <property type="component" value="Chromosome"/>
</dbReference>
<feature type="region of interest" description="Disordered" evidence="8">
    <location>
        <begin position="1"/>
        <end position="22"/>
    </location>
</feature>
<keyword evidence="4" id="KW-0479">Metal-binding</keyword>
<keyword evidence="5" id="KW-0460">Magnesium</keyword>
<evidence type="ECO:0000256" key="7">
    <source>
        <dbReference type="ARBA" id="ARBA00023235"/>
    </source>
</evidence>
<dbReference type="InterPro" id="IPR006171">
    <property type="entry name" value="TOPRIM_dom"/>
</dbReference>
<dbReference type="EC" id="5.6.2.2" evidence="3"/>
<evidence type="ECO:0000256" key="6">
    <source>
        <dbReference type="ARBA" id="ARBA00023125"/>
    </source>
</evidence>
<evidence type="ECO:0000256" key="5">
    <source>
        <dbReference type="ARBA" id="ARBA00022842"/>
    </source>
</evidence>
<dbReference type="Gene3D" id="3.30.230.10">
    <property type="match status" value="1"/>
</dbReference>
<dbReference type="InterPro" id="IPR014721">
    <property type="entry name" value="Ribsml_uS5_D2-typ_fold_subgr"/>
</dbReference>
<dbReference type="InterPro" id="IPR013760">
    <property type="entry name" value="Topo_IIA-like_dom_sf"/>
</dbReference>
<keyword evidence="11" id="KW-1185">Reference proteome</keyword>
<evidence type="ECO:0000313" key="11">
    <source>
        <dbReference type="Proteomes" id="UP000291469"/>
    </source>
</evidence>
<dbReference type="FunFam" id="3.30.565.10:FF:000002">
    <property type="entry name" value="DNA gyrase subunit B"/>
    <property type="match status" value="1"/>
</dbReference>
<gene>
    <name evidence="10" type="ORF">ER308_20035</name>
</gene>
<dbReference type="InterPro" id="IPR002288">
    <property type="entry name" value="DNA_gyrase_B_C"/>
</dbReference>
<dbReference type="Pfam" id="PF01751">
    <property type="entry name" value="Toprim"/>
    <property type="match status" value="1"/>
</dbReference>